<keyword evidence="2" id="KW-1185">Reference proteome</keyword>
<evidence type="ECO:0000313" key="2">
    <source>
        <dbReference type="Proteomes" id="UP000680132"/>
    </source>
</evidence>
<organism evidence="1 2">
    <name type="scientific">Microbacterium stercoris</name>
    <dbReference type="NCBI Taxonomy" id="2820289"/>
    <lineage>
        <taxon>Bacteria</taxon>
        <taxon>Bacillati</taxon>
        <taxon>Actinomycetota</taxon>
        <taxon>Actinomycetes</taxon>
        <taxon>Micrococcales</taxon>
        <taxon>Microbacteriaceae</taxon>
        <taxon>Microbacterium</taxon>
    </lineage>
</organism>
<accession>A0A939QP51</accession>
<reference evidence="1" key="1">
    <citation type="submission" date="2021-03" db="EMBL/GenBank/DDBJ databases">
        <title>Microbacterium sp. nov., a novel actinobacterium isolated from cow dung.</title>
        <authorList>
            <person name="Zhang L."/>
        </authorList>
    </citation>
    <scope>NUCLEOTIDE SEQUENCE</scope>
    <source>
        <strain evidence="1">NEAU-LLB</strain>
    </source>
</reference>
<dbReference type="RefSeq" id="WP_208501499.1">
    <property type="nucleotide sequence ID" value="NZ_JAGFOA010000002.1"/>
</dbReference>
<dbReference type="Proteomes" id="UP000680132">
    <property type="component" value="Unassembled WGS sequence"/>
</dbReference>
<proteinExistence type="predicted"/>
<dbReference type="EMBL" id="JAGFOA010000002">
    <property type="protein sequence ID" value="MBO3662976.1"/>
    <property type="molecule type" value="Genomic_DNA"/>
</dbReference>
<name>A0A939QP51_9MICO</name>
<sequence length="320" mass="34680">MILIDIAATNGVRLREIGALRAWERTARERQAGRPAGVDWFVALEVLSDDRPDVRRRSAPTVKALAAYLDTSAGAVYDGALKASGQKLRAALGQDPTPRSRSHQAMSDLYLQARMATFLSYRDGLVHFLGGVPVSAEHALHAYVRVVLEWAARWRGLTRATELERRQRDEALPGRGSGADLRAGAIALPAIVALDLDDLLRLLDQESGAVVSAPDAALRVERLGRALSHAIAFLIEDPTLPVEGAYGHLLSELGRIAGGPPARRRVSQVHSRLAAAEAISEIREMLLARSGDPRVDADRVDRLLADVRLSLATRVGVQDD</sequence>
<gene>
    <name evidence="1" type="ORF">J5V96_05560</name>
</gene>
<dbReference type="AlphaFoldDB" id="A0A939QP51"/>
<protein>
    <submittedName>
        <fullName evidence="1">Uncharacterized protein</fullName>
    </submittedName>
</protein>
<evidence type="ECO:0000313" key="1">
    <source>
        <dbReference type="EMBL" id="MBO3662976.1"/>
    </source>
</evidence>
<comment type="caution">
    <text evidence="1">The sequence shown here is derived from an EMBL/GenBank/DDBJ whole genome shotgun (WGS) entry which is preliminary data.</text>
</comment>